<accession>A0A5E7V516</accession>
<protein>
    <submittedName>
        <fullName evidence="1">Uncharacterized protein</fullName>
    </submittedName>
</protein>
<dbReference type="EMBL" id="CABVJG010000014">
    <property type="protein sequence ID" value="VVQ18781.1"/>
    <property type="molecule type" value="Genomic_DNA"/>
</dbReference>
<sequence>MLPQNLPTSLLHILVVPGQLLILTLLQRAITLPFPFRDLLFTGLLLTLRGIVKRARYINPTNFKMVGLPKGLSVMRWRKQPELNVVAAWFLVAAAQWKIALHLTIRLHCHGPAICIGHDQAFALYLTILAPV</sequence>
<evidence type="ECO:0000313" key="1">
    <source>
        <dbReference type="EMBL" id="VVQ18781.1"/>
    </source>
</evidence>
<proteinExistence type="predicted"/>
<organism evidence="1 2">
    <name type="scientific">Pseudomonas fluorescens</name>
    <dbReference type="NCBI Taxonomy" id="294"/>
    <lineage>
        <taxon>Bacteria</taxon>
        <taxon>Pseudomonadati</taxon>
        <taxon>Pseudomonadota</taxon>
        <taxon>Gammaproteobacteria</taxon>
        <taxon>Pseudomonadales</taxon>
        <taxon>Pseudomonadaceae</taxon>
        <taxon>Pseudomonas</taxon>
    </lineage>
</organism>
<reference evidence="1 2" key="1">
    <citation type="submission" date="2019-09" db="EMBL/GenBank/DDBJ databases">
        <authorList>
            <person name="Chandra G."/>
            <person name="Truman W A."/>
        </authorList>
    </citation>
    <scope>NUCLEOTIDE SEQUENCE [LARGE SCALE GENOMIC DNA]</scope>
    <source>
        <strain evidence="1">PS925</strain>
    </source>
</reference>
<name>A0A5E7V516_PSEFL</name>
<dbReference type="AlphaFoldDB" id="A0A5E7V516"/>
<gene>
    <name evidence="1" type="ORF">PS925_04491</name>
</gene>
<evidence type="ECO:0000313" key="2">
    <source>
        <dbReference type="Proteomes" id="UP000412311"/>
    </source>
</evidence>
<dbReference type="Proteomes" id="UP000412311">
    <property type="component" value="Unassembled WGS sequence"/>
</dbReference>